<protein>
    <submittedName>
        <fullName evidence="2">snRNA-activating protein complex subunit 1</fullName>
    </submittedName>
</protein>
<reference evidence="2" key="1">
    <citation type="submission" date="2022-11" db="UniProtKB">
        <authorList>
            <consortium name="WormBaseParasite"/>
        </authorList>
    </citation>
    <scope>IDENTIFICATION</scope>
</reference>
<evidence type="ECO:0000313" key="1">
    <source>
        <dbReference type="Proteomes" id="UP000887580"/>
    </source>
</evidence>
<accession>A0AC35ERT0</accession>
<name>A0AC35ERT0_9BILA</name>
<sequence>MPSLRILDTEMVKSETDYNYLFKSALKSDVDDLFKQFNKGPLTYQHFLKCFKDVDFWTIFVGKVTLMDSYEIFEEYFQYVASLIFPTALRKDKTKSRSPTLSSEMEKEYEQAECLFGIYLCYTSYFLQPQNEVKLVRINLELMEFLPKVMDSLFAERRLHALFCLQRLISSKAFVIIPFAEDHNPMTVHQKRKGFKENDSDLKYNDFERLKNVAESQDIQFASELHQKYAELKRKLEIPSLLHQVKDDVKRHVVDIVKEAEEKLKKEETEKQSESILDRMSALRHRAFTSEIRLPSHRQHHEKIGDDDEEQNEEDERTDEPGSSKKRKGRKKIDTIQLRAKMHLGLAKAKTNRVRQTTIDEGDLSDNELLRREVQTDVADAIAKETKKQSPRKRTKSTATESDATPNHDESPSAAAAIVGGGRRRSQRLKSKGPIVEEGILLPGSNQATGIIKDALKLLEKKRDTDQALEKLKALKK</sequence>
<dbReference type="Proteomes" id="UP000887580">
    <property type="component" value="Unplaced"/>
</dbReference>
<evidence type="ECO:0000313" key="2">
    <source>
        <dbReference type="WBParaSite" id="PS1159_v2.g10167.t1"/>
    </source>
</evidence>
<proteinExistence type="predicted"/>
<organism evidence="1 2">
    <name type="scientific">Panagrolaimus sp. PS1159</name>
    <dbReference type="NCBI Taxonomy" id="55785"/>
    <lineage>
        <taxon>Eukaryota</taxon>
        <taxon>Metazoa</taxon>
        <taxon>Ecdysozoa</taxon>
        <taxon>Nematoda</taxon>
        <taxon>Chromadorea</taxon>
        <taxon>Rhabditida</taxon>
        <taxon>Tylenchina</taxon>
        <taxon>Panagrolaimomorpha</taxon>
        <taxon>Panagrolaimoidea</taxon>
        <taxon>Panagrolaimidae</taxon>
        <taxon>Panagrolaimus</taxon>
    </lineage>
</organism>
<dbReference type="WBParaSite" id="PS1159_v2.g10167.t1">
    <property type="protein sequence ID" value="PS1159_v2.g10167.t1"/>
    <property type="gene ID" value="PS1159_v2.g10167"/>
</dbReference>